<keyword evidence="5" id="KW-0121">Carboxypeptidase</keyword>
<keyword evidence="12 17" id="KW-0472">Membrane</keyword>
<feature type="domain" description="Penicillin-binding protein transpeptidase" evidence="18">
    <location>
        <begin position="347"/>
        <end position="634"/>
    </location>
</feature>
<organism evidence="20 21">
    <name type="scientific">Candidatus Nomurabacteria bacterium RIFCSPHIGHO2_01_FULL_40_24b</name>
    <dbReference type="NCBI Taxonomy" id="1801739"/>
    <lineage>
        <taxon>Bacteria</taxon>
        <taxon>Candidatus Nomuraibacteriota</taxon>
    </lineage>
</organism>
<keyword evidence="4" id="KW-1003">Cell membrane</keyword>
<keyword evidence="11" id="KW-0573">Peptidoglycan synthesis</keyword>
<dbReference type="Gene3D" id="1.10.3810.10">
    <property type="entry name" value="Biosynthetic peptidoglycan transglycosylase-like"/>
    <property type="match status" value="1"/>
</dbReference>
<keyword evidence="13" id="KW-0511">Multifunctional enzyme</keyword>
<keyword evidence="9" id="KW-0378">Hydrolase</keyword>
<dbReference type="GO" id="GO:0008658">
    <property type="term" value="F:penicillin binding"/>
    <property type="evidence" value="ECO:0007669"/>
    <property type="project" value="InterPro"/>
</dbReference>
<evidence type="ECO:0000256" key="12">
    <source>
        <dbReference type="ARBA" id="ARBA00023136"/>
    </source>
</evidence>
<accession>A0A1F6V5Z9</accession>
<evidence type="ECO:0000259" key="19">
    <source>
        <dbReference type="Pfam" id="PF00912"/>
    </source>
</evidence>
<dbReference type="PANTHER" id="PTHR32282:SF11">
    <property type="entry name" value="PENICILLIN-BINDING PROTEIN 1B"/>
    <property type="match status" value="1"/>
</dbReference>
<dbReference type="GO" id="GO:0071555">
    <property type="term" value="P:cell wall organization"/>
    <property type="evidence" value="ECO:0007669"/>
    <property type="project" value="UniProtKB-KW"/>
</dbReference>
<dbReference type="InterPro" id="IPR036950">
    <property type="entry name" value="PBP_transglycosylase"/>
</dbReference>
<evidence type="ECO:0000256" key="3">
    <source>
        <dbReference type="ARBA" id="ARBA00007739"/>
    </source>
</evidence>
<evidence type="ECO:0000256" key="13">
    <source>
        <dbReference type="ARBA" id="ARBA00023268"/>
    </source>
</evidence>
<dbReference type="SUPFAM" id="SSF56601">
    <property type="entry name" value="beta-lactamase/transpeptidase-like"/>
    <property type="match status" value="1"/>
</dbReference>
<dbReference type="Pfam" id="PF00912">
    <property type="entry name" value="Transgly"/>
    <property type="match status" value="1"/>
</dbReference>
<gene>
    <name evidence="20" type="ORF">A2647_01385</name>
</gene>
<dbReference type="GO" id="GO:0030288">
    <property type="term" value="C:outer membrane-bounded periplasmic space"/>
    <property type="evidence" value="ECO:0007669"/>
    <property type="project" value="TreeGrafter"/>
</dbReference>
<dbReference type="Proteomes" id="UP000177370">
    <property type="component" value="Unassembled WGS sequence"/>
</dbReference>
<evidence type="ECO:0000256" key="9">
    <source>
        <dbReference type="ARBA" id="ARBA00022801"/>
    </source>
</evidence>
<dbReference type="InterPro" id="IPR050396">
    <property type="entry name" value="Glycosyltr_51/Transpeptidase"/>
</dbReference>
<dbReference type="PANTHER" id="PTHR32282">
    <property type="entry name" value="BINDING PROTEIN TRANSPEPTIDASE, PUTATIVE-RELATED"/>
    <property type="match status" value="1"/>
</dbReference>
<keyword evidence="8" id="KW-0808">Transferase</keyword>
<name>A0A1F6V5Z9_9BACT</name>
<dbReference type="EMBL" id="MFTP01000023">
    <property type="protein sequence ID" value="OGI65055.1"/>
    <property type="molecule type" value="Genomic_DNA"/>
</dbReference>
<comment type="caution">
    <text evidence="20">The sequence shown here is derived from an EMBL/GenBank/DDBJ whole genome shotgun (WGS) entry which is preliminary data.</text>
</comment>
<keyword evidence="14" id="KW-0961">Cell wall biogenesis/degradation</keyword>
<dbReference type="GO" id="GO:0008955">
    <property type="term" value="F:peptidoglycan glycosyltransferase activity"/>
    <property type="evidence" value="ECO:0007669"/>
    <property type="project" value="UniProtKB-EC"/>
</dbReference>
<keyword evidence="10" id="KW-0133">Cell shape</keyword>
<keyword evidence="17" id="KW-1133">Transmembrane helix</keyword>
<dbReference type="InterPro" id="IPR001460">
    <property type="entry name" value="PCN-bd_Tpept"/>
</dbReference>
<evidence type="ECO:0000256" key="8">
    <source>
        <dbReference type="ARBA" id="ARBA00022679"/>
    </source>
</evidence>
<dbReference type="Pfam" id="PF00905">
    <property type="entry name" value="Transpeptidase"/>
    <property type="match status" value="1"/>
</dbReference>
<evidence type="ECO:0000313" key="21">
    <source>
        <dbReference type="Proteomes" id="UP000177370"/>
    </source>
</evidence>
<evidence type="ECO:0000256" key="5">
    <source>
        <dbReference type="ARBA" id="ARBA00022645"/>
    </source>
</evidence>
<dbReference type="InterPro" id="IPR001264">
    <property type="entry name" value="Glyco_trans_51"/>
</dbReference>
<evidence type="ECO:0000256" key="14">
    <source>
        <dbReference type="ARBA" id="ARBA00023316"/>
    </source>
</evidence>
<keyword evidence="17" id="KW-0812">Transmembrane</keyword>
<comment type="catalytic activity">
    <reaction evidence="16">
        <text>[GlcNAc-(1-&gt;4)-Mur2Ac(oyl-L-Ala-gamma-D-Glu-L-Lys-D-Ala-D-Ala)](n)-di-trans,octa-cis-undecaprenyl diphosphate + beta-D-GlcNAc-(1-&gt;4)-Mur2Ac(oyl-L-Ala-gamma-D-Glu-L-Lys-D-Ala-D-Ala)-di-trans,octa-cis-undecaprenyl diphosphate = [GlcNAc-(1-&gt;4)-Mur2Ac(oyl-L-Ala-gamma-D-Glu-L-Lys-D-Ala-D-Ala)](n+1)-di-trans,octa-cis-undecaprenyl diphosphate + di-trans,octa-cis-undecaprenyl diphosphate + H(+)</text>
        <dbReference type="Rhea" id="RHEA:23708"/>
        <dbReference type="Rhea" id="RHEA-COMP:9602"/>
        <dbReference type="Rhea" id="RHEA-COMP:9603"/>
        <dbReference type="ChEBI" id="CHEBI:15378"/>
        <dbReference type="ChEBI" id="CHEBI:58405"/>
        <dbReference type="ChEBI" id="CHEBI:60033"/>
        <dbReference type="ChEBI" id="CHEBI:78435"/>
        <dbReference type="EC" id="2.4.99.28"/>
    </reaction>
</comment>
<evidence type="ECO:0000256" key="4">
    <source>
        <dbReference type="ARBA" id="ARBA00022475"/>
    </source>
</evidence>
<comment type="subcellular location">
    <subcellularLocation>
        <location evidence="1">Cell membrane</location>
    </subcellularLocation>
</comment>
<dbReference type="GO" id="GO:0009002">
    <property type="term" value="F:serine-type D-Ala-D-Ala carboxypeptidase activity"/>
    <property type="evidence" value="ECO:0007669"/>
    <property type="project" value="UniProtKB-EC"/>
</dbReference>
<dbReference type="InterPro" id="IPR012338">
    <property type="entry name" value="Beta-lactam/transpept-like"/>
</dbReference>
<protein>
    <submittedName>
        <fullName evidence="20">Uncharacterized protein</fullName>
    </submittedName>
</protein>
<dbReference type="SUPFAM" id="SSF53955">
    <property type="entry name" value="Lysozyme-like"/>
    <property type="match status" value="1"/>
</dbReference>
<reference evidence="20 21" key="1">
    <citation type="journal article" date="2016" name="Nat. Commun.">
        <title>Thousands of microbial genomes shed light on interconnected biogeochemical processes in an aquifer system.</title>
        <authorList>
            <person name="Anantharaman K."/>
            <person name="Brown C.T."/>
            <person name="Hug L.A."/>
            <person name="Sharon I."/>
            <person name="Castelle C.J."/>
            <person name="Probst A.J."/>
            <person name="Thomas B.C."/>
            <person name="Singh A."/>
            <person name="Wilkins M.J."/>
            <person name="Karaoz U."/>
            <person name="Brodie E.L."/>
            <person name="Williams K.H."/>
            <person name="Hubbard S.S."/>
            <person name="Banfield J.F."/>
        </authorList>
    </citation>
    <scope>NUCLEOTIDE SEQUENCE [LARGE SCALE GENOMIC DNA]</scope>
</reference>
<dbReference type="AlphaFoldDB" id="A0A1F6V5Z9"/>
<evidence type="ECO:0000256" key="2">
    <source>
        <dbReference type="ARBA" id="ARBA00007090"/>
    </source>
</evidence>
<comment type="catalytic activity">
    <reaction evidence="15">
        <text>Preferential cleavage: (Ac)2-L-Lys-D-Ala-|-D-Ala. Also transpeptidation of peptidyl-alanyl moieties that are N-acyl substituents of D-alanine.</text>
        <dbReference type="EC" id="3.4.16.4"/>
    </reaction>
</comment>
<dbReference type="InterPro" id="IPR023346">
    <property type="entry name" value="Lysozyme-like_dom_sf"/>
</dbReference>
<evidence type="ECO:0000313" key="20">
    <source>
        <dbReference type="EMBL" id="OGI65055.1"/>
    </source>
</evidence>
<evidence type="ECO:0000256" key="16">
    <source>
        <dbReference type="ARBA" id="ARBA00049902"/>
    </source>
</evidence>
<evidence type="ECO:0000256" key="10">
    <source>
        <dbReference type="ARBA" id="ARBA00022960"/>
    </source>
</evidence>
<keyword evidence="6" id="KW-0645">Protease</keyword>
<evidence type="ECO:0000256" key="17">
    <source>
        <dbReference type="SAM" id="Phobius"/>
    </source>
</evidence>
<evidence type="ECO:0000256" key="7">
    <source>
        <dbReference type="ARBA" id="ARBA00022676"/>
    </source>
</evidence>
<proteinExistence type="inferred from homology"/>
<sequence>MKKRVIKAKGWLKKLGKIKWFKIKKIKVSKNLALFCVSVVILMFGIGIIWLSSLRLPDFESFSDRKIINSTKIYDRTGKILLYNIHQDVKRTDIAFADMGVNIKNATIAIEDSEFYNHKGIRIKAILRATLSNLFGGNGTQGGSTITQQLIKNTLLTQKVTLTRKIKEWVLAVKIEKVMSKEKIFEFYLNEAPYGGTVYGIDEASKTYFDKPPIDLTLPEAAYLAAIPQSPTYLSPYGKNKERLDERKNLVLRRMKELGFITEEEYNNAKEEVVIFAPQVIGNIKAPHFVFFIKNYLEEKYGSEIVERRGLKVTTTLDYELQKKGEEIVKEGALKNEKDWGGENAGLVAIDPKTGQILTMIGSRDYFDEEIDSNYNVATAYRQPGSSFKPFIYATAFNKGFMPETVLFDLPTEFQASCDAYGRALPGRSQSNCYKPDNYDGAFRGPMSLRNGLAQSINVIAVKLFYLSGLADSLKTAEDMGISTLTDIGRYGLTLVIGGGEVTLLDMTSAYGVFANDGVRNPYTGILKIEDVSGKVLEEFTPRPREVIPKNTALTISDILSDNVSRAPTFGLNSMLVVPGHDVAVKTGTTNSNRDAWTIGYTPSVVVGVWAGNNDNRAMKKGGVAMAGPIWNKFIGEALKNLPKEKFEAPNLSADPKVVKPILRGSFLGNENFFIDKISGKLATINTPPETVEEKIVTNVHTILYWVDKKDILGPAPENPENDPQFRNWEIPIQNWWASNRYNYRITTSAEKPTEEDDIHTELSKPVVLIVKPEKTTVYRPDEKIEIEVESSGPFPLQKIDIFINDLYIESFNPNSKFYFTPSDLDNLSYENELRLISYDSAHNVGEATAVFYVK</sequence>
<keyword evidence="7" id="KW-0328">Glycosyltransferase</keyword>
<feature type="domain" description="Glycosyl transferase family 51" evidence="19">
    <location>
        <begin position="82"/>
        <end position="256"/>
    </location>
</feature>
<comment type="similarity">
    <text evidence="2">In the C-terminal section; belongs to the transpeptidase family.</text>
</comment>
<evidence type="ECO:0000256" key="6">
    <source>
        <dbReference type="ARBA" id="ARBA00022670"/>
    </source>
</evidence>
<dbReference type="FunFam" id="1.10.3810.10:FF:000001">
    <property type="entry name" value="Penicillin-binding protein 1A"/>
    <property type="match status" value="1"/>
</dbReference>
<dbReference type="GO" id="GO:0009252">
    <property type="term" value="P:peptidoglycan biosynthetic process"/>
    <property type="evidence" value="ECO:0007669"/>
    <property type="project" value="UniProtKB-KW"/>
</dbReference>
<dbReference type="GO" id="GO:0005886">
    <property type="term" value="C:plasma membrane"/>
    <property type="evidence" value="ECO:0007669"/>
    <property type="project" value="UniProtKB-SubCell"/>
</dbReference>
<dbReference type="Gene3D" id="3.40.710.10">
    <property type="entry name" value="DD-peptidase/beta-lactamase superfamily"/>
    <property type="match status" value="1"/>
</dbReference>
<evidence type="ECO:0000256" key="11">
    <source>
        <dbReference type="ARBA" id="ARBA00022984"/>
    </source>
</evidence>
<evidence type="ECO:0000256" key="15">
    <source>
        <dbReference type="ARBA" id="ARBA00034000"/>
    </source>
</evidence>
<evidence type="ECO:0000256" key="1">
    <source>
        <dbReference type="ARBA" id="ARBA00004236"/>
    </source>
</evidence>
<evidence type="ECO:0000259" key="18">
    <source>
        <dbReference type="Pfam" id="PF00905"/>
    </source>
</evidence>
<feature type="transmembrane region" description="Helical" evidence="17">
    <location>
        <begin position="32"/>
        <end position="51"/>
    </location>
</feature>
<dbReference type="GO" id="GO:0008360">
    <property type="term" value="P:regulation of cell shape"/>
    <property type="evidence" value="ECO:0007669"/>
    <property type="project" value="UniProtKB-KW"/>
</dbReference>
<comment type="similarity">
    <text evidence="3">In the N-terminal section; belongs to the glycosyltransferase 51 family.</text>
</comment>
<dbReference type="GO" id="GO:0006508">
    <property type="term" value="P:proteolysis"/>
    <property type="evidence" value="ECO:0007669"/>
    <property type="project" value="UniProtKB-KW"/>
</dbReference>